<comment type="caution">
    <text evidence="1">The sequence shown here is derived from an EMBL/GenBank/DDBJ whole genome shotgun (WGS) entry which is preliminary data.</text>
</comment>
<dbReference type="EMBL" id="CAJJDM010000036">
    <property type="protein sequence ID" value="CAD8065101.1"/>
    <property type="molecule type" value="Genomic_DNA"/>
</dbReference>
<dbReference type="Proteomes" id="UP000688137">
    <property type="component" value="Unassembled WGS sequence"/>
</dbReference>
<accession>A0A8S1LF62</accession>
<organism evidence="1 2">
    <name type="scientific">Paramecium primaurelia</name>
    <dbReference type="NCBI Taxonomy" id="5886"/>
    <lineage>
        <taxon>Eukaryota</taxon>
        <taxon>Sar</taxon>
        <taxon>Alveolata</taxon>
        <taxon>Ciliophora</taxon>
        <taxon>Intramacronucleata</taxon>
        <taxon>Oligohymenophorea</taxon>
        <taxon>Peniculida</taxon>
        <taxon>Parameciidae</taxon>
        <taxon>Paramecium</taxon>
    </lineage>
</organism>
<evidence type="ECO:0000313" key="1">
    <source>
        <dbReference type="EMBL" id="CAD8065101.1"/>
    </source>
</evidence>
<gene>
    <name evidence="1" type="ORF">PPRIM_AZ9-3.1.T0370098</name>
</gene>
<proteinExistence type="predicted"/>
<evidence type="ECO:0000313" key="2">
    <source>
        <dbReference type="Proteomes" id="UP000688137"/>
    </source>
</evidence>
<keyword evidence="2" id="KW-1185">Reference proteome</keyword>
<reference evidence="1" key="1">
    <citation type="submission" date="2021-01" db="EMBL/GenBank/DDBJ databases">
        <authorList>
            <consortium name="Genoscope - CEA"/>
            <person name="William W."/>
        </authorList>
    </citation>
    <scope>NUCLEOTIDE SEQUENCE</scope>
</reference>
<dbReference type="AlphaFoldDB" id="A0A8S1LF62"/>
<protein>
    <submittedName>
        <fullName evidence="1">Uncharacterized protein</fullName>
    </submittedName>
</protein>
<sequence>MKLHQCQTNQPNNDMIFGHRIGTKKIIAEKQQKVIKHIRQLPRSKEDNYFHEAIKANEQYDLFLEKMNTFKIQQALILTKQRFQDDNKFANLLEYVPEEKDNDKKIKKELESYIDRYATMKKGPAPRHPQFYYFI</sequence>
<name>A0A8S1LF62_PARPR</name>